<proteinExistence type="predicted"/>
<evidence type="ECO:0000313" key="4">
    <source>
        <dbReference type="Proteomes" id="UP000008204"/>
    </source>
</evidence>
<feature type="domain" description="HepT-like" evidence="2">
    <location>
        <begin position="152"/>
        <end position="258"/>
    </location>
</feature>
<dbReference type="Pfam" id="PF20797">
    <property type="entry name" value="HepT-like_2"/>
    <property type="match status" value="1"/>
</dbReference>
<evidence type="ECO:0008006" key="5">
    <source>
        <dbReference type="Google" id="ProtNLM"/>
    </source>
</evidence>
<feature type="domain" description="Polymerase beta nucleotidyltransferase" evidence="1">
    <location>
        <begin position="23"/>
        <end position="104"/>
    </location>
</feature>
<dbReference type="InterPro" id="IPR041633">
    <property type="entry name" value="Polbeta"/>
</dbReference>
<evidence type="ECO:0000259" key="2">
    <source>
        <dbReference type="Pfam" id="PF20797"/>
    </source>
</evidence>
<dbReference type="RefSeq" id="WP_012596588.1">
    <property type="nucleotide sequence ID" value="NC_011726.1"/>
</dbReference>
<reference evidence="4" key="1">
    <citation type="journal article" date="2011" name="MBio">
        <title>Novel metabolic attributes of the genus Cyanothece, comprising a group of unicellular nitrogen-fixing Cyanobacteria.</title>
        <authorList>
            <person name="Bandyopadhyay A."/>
            <person name="Elvitigala T."/>
            <person name="Welsh E."/>
            <person name="Stockel J."/>
            <person name="Liberton M."/>
            <person name="Min H."/>
            <person name="Sherman L.A."/>
            <person name="Pakrasi H.B."/>
        </authorList>
    </citation>
    <scope>NUCLEOTIDE SEQUENCE [LARGE SCALE GENOMIC DNA]</scope>
    <source>
        <strain evidence="4">PCC 8801</strain>
    </source>
</reference>
<dbReference type="InterPro" id="IPR048769">
    <property type="entry name" value="HepT-like_dom"/>
</dbReference>
<dbReference type="EMBL" id="CP001287">
    <property type="protein sequence ID" value="ACK67327.1"/>
    <property type="molecule type" value="Genomic_DNA"/>
</dbReference>
<dbReference type="SUPFAM" id="SSF81301">
    <property type="entry name" value="Nucleotidyltransferase"/>
    <property type="match status" value="1"/>
</dbReference>
<dbReference type="Gene3D" id="3.30.460.10">
    <property type="entry name" value="Beta Polymerase, domain 2"/>
    <property type="match status" value="1"/>
</dbReference>
<keyword evidence="4" id="KW-1185">Reference proteome</keyword>
<protein>
    <recommendedName>
        <fullName evidence="5">DNA polymerase beta domain protein region</fullName>
    </recommendedName>
</protein>
<dbReference type="AlphaFoldDB" id="B7JZB6"/>
<dbReference type="InterPro" id="IPR043519">
    <property type="entry name" value="NT_sf"/>
</dbReference>
<dbReference type="Pfam" id="PF18765">
    <property type="entry name" value="Polbeta"/>
    <property type="match status" value="1"/>
</dbReference>
<dbReference type="eggNOG" id="COG1669">
    <property type="taxonomic scope" value="Bacteria"/>
</dbReference>
<dbReference type="STRING" id="41431.PCC8801_3358"/>
<evidence type="ECO:0000313" key="3">
    <source>
        <dbReference type="EMBL" id="ACK67327.1"/>
    </source>
</evidence>
<dbReference type="HOGENOM" id="CLU_1048555_0_0_3"/>
<dbReference type="Proteomes" id="UP000008204">
    <property type="component" value="Chromosome"/>
</dbReference>
<organism evidence="3 4">
    <name type="scientific">Rippkaea orientalis (strain PCC 8801 / RF-1)</name>
    <name type="common">Cyanothece sp. (strain PCC 8801)</name>
    <dbReference type="NCBI Taxonomy" id="41431"/>
    <lineage>
        <taxon>Bacteria</taxon>
        <taxon>Bacillati</taxon>
        <taxon>Cyanobacteriota</taxon>
        <taxon>Cyanophyceae</taxon>
        <taxon>Oscillatoriophycideae</taxon>
        <taxon>Chroococcales</taxon>
        <taxon>Aphanothecaceae</taxon>
        <taxon>Rippkaea</taxon>
        <taxon>Rippkaea orientalis</taxon>
    </lineage>
</organism>
<gene>
    <name evidence="3" type="ordered locus">PCC8801_3358</name>
</gene>
<accession>B7JZB6</accession>
<sequence>MLSYPEISLIEKKQVALQIVLDCTELLKKQFGAKRVILFGSLTGQTPWHSRSDIDLAVEGLPKGIFFRAYAACRQLLPKGLNLDLDLIPLEDVYPEMRSRILEGIDMINSSIIALKSLIEDEFTALERIVKTTEESLKTINQCPSQLELNGFASYLHQYYTGIEKIFQRIAIHIDHYCPTGEHSHIDLLNQIASDIPEIRKAIITPEQAIILREYLAFRHFFRHAYGYQLRWSEMQIKLELMSDTLSQLHQQIINLLDNLTQEIP</sequence>
<evidence type="ECO:0000259" key="1">
    <source>
        <dbReference type="Pfam" id="PF18765"/>
    </source>
</evidence>
<dbReference type="OrthoDB" id="9792853at2"/>
<dbReference type="KEGG" id="cyp:PCC8801_3358"/>
<name>B7JZB6_RIPO1</name>
<dbReference type="CDD" id="cd05403">
    <property type="entry name" value="NT_KNTase_like"/>
    <property type="match status" value="1"/>
</dbReference>